<organism evidence="1 2">
    <name type="scientific">Sphenostylis stenocarpa</name>
    <dbReference type="NCBI Taxonomy" id="92480"/>
    <lineage>
        <taxon>Eukaryota</taxon>
        <taxon>Viridiplantae</taxon>
        <taxon>Streptophyta</taxon>
        <taxon>Embryophyta</taxon>
        <taxon>Tracheophyta</taxon>
        <taxon>Spermatophyta</taxon>
        <taxon>Magnoliopsida</taxon>
        <taxon>eudicotyledons</taxon>
        <taxon>Gunneridae</taxon>
        <taxon>Pentapetalae</taxon>
        <taxon>rosids</taxon>
        <taxon>fabids</taxon>
        <taxon>Fabales</taxon>
        <taxon>Fabaceae</taxon>
        <taxon>Papilionoideae</taxon>
        <taxon>50 kb inversion clade</taxon>
        <taxon>NPAAA clade</taxon>
        <taxon>indigoferoid/millettioid clade</taxon>
        <taxon>Phaseoleae</taxon>
        <taxon>Sphenostylis</taxon>
    </lineage>
</organism>
<proteinExistence type="predicted"/>
<name>A0AA86SSB5_9FABA</name>
<reference evidence="1" key="1">
    <citation type="submission" date="2023-10" db="EMBL/GenBank/DDBJ databases">
        <authorList>
            <person name="Domelevo Entfellner J.-B."/>
        </authorList>
    </citation>
    <scope>NUCLEOTIDE SEQUENCE</scope>
</reference>
<evidence type="ECO:0000313" key="1">
    <source>
        <dbReference type="EMBL" id="CAJ1971711.1"/>
    </source>
</evidence>
<accession>A0AA86SSB5</accession>
<dbReference type="AlphaFoldDB" id="A0AA86SSB5"/>
<dbReference type="Proteomes" id="UP001189624">
    <property type="component" value="Chromosome 8"/>
</dbReference>
<sequence>MKNYFKSDGLDLRGGQQGTVMATRKEERKANRKRIWLKGKDSYSMVMTIQGAIPTISNNMDKPKPCYEKGMTLYLFQFSVPCTRLLSSSHQSNLSQGQGKRREIANCKGASGKERPLGSLHLLQ</sequence>
<protein>
    <submittedName>
        <fullName evidence="1">Uncharacterized protein</fullName>
    </submittedName>
</protein>
<keyword evidence="2" id="KW-1185">Reference proteome</keyword>
<evidence type="ECO:0000313" key="2">
    <source>
        <dbReference type="Proteomes" id="UP001189624"/>
    </source>
</evidence>
<dbReference type="Gramene" id="rna-AYBTSS11_LOCUS23714">
    <property type="protein sequence ID" value="CAJ1971711.1"/>
    <property type="gene ID" value="gene-AYBTSS11_LOCUS23714"/>
</dbReference>
<gene>
    <name evidence="1" type="ORF">AYBTSS11_LOCUS23714</name>
</gene>
<dbReference type="EMBL" id="OY731405">
    <property type="protein sequence ID" value="CAJ1971711.1"/>
    <property type="molecule type" value="Genomic_DNA"/>
</dbReference>